<evidence type="ECO:0000256" key="3">
    <source>
        <dbReference type="ARBA" id="ARBA00023054"/>
    </source>
</evidence>
<dbReference type="PROSITE" id="PS51450">
    <property type="entry name" value="LRR"/>
    <property type="match status" value="2"/>
</dbReference>
<feature type="region of interest" description="Disordered" evidence="5">
    <location>
        <begin position="334"/>
        <end position="355"/>
    </location>
</feature>
<evidence type="ECO:0000256" key="2">
    <source>
        <dbReference type="ARBA" id="ARBA00022737"/>
    </source>
</evidence>
<reference evidence="6 7" key="1">
    <citation type="submission" date="2021-05" db="EMBL/GenBank/DDBJ databases">
        <authorList>
            <person name="Zahm M."/>
            <person name="Klopp C."/>
            <person name="Cabau C."/>
            <person name="Kuhl H."/>
            <person name="Suciu R."/>
            <person name="Ciorpac M."/>
            <person name="Holostenco D."/>
            <person name="Gessner J."/>
            <person name="Wuertz S."/>
            <person name="Hohne C."/>
            <person name="Stock M."/>
            <person name="Gislard M."/>
            <person name="Lluch J."/>
            <person name="Milhes M."/>
            <person name="Lampietro C."/>
            <person name="Lopez Roques C."/>
            <person name="Donnadieu C."/>
            <person name="Du K."/>
            <person name="Schartl M."/>
            <person name="Guiguen Y."/>
        </authorList>
    </citation>
    <scope>NUCLEOTIDE SEQUENCE [LARGE SCALE GENOMIC DNA]</scope>
    <source>
        <strain evidence="6">Hh-F2</strain>
        <tissue evidence="6">Blood</tissue>
    </source>
</reference>
<gene>
    <name evidence="6" type="ORF">HHUSO_G19352</name>
</gene>
<keyword evidence="3 4" id="KW-0175">Coiled coil</keyword>
<dbReference type="Gene3D" id="3.80.10.10">
    <property type="entry name" value="Ribonuclease Inhibitor"/>
    <property type="match status" value="1"/>
</dbReference>
<dbReference type="Pfam" id="PF14580">
    <property type="entry name" value="LRR_9"/>
    <property type="match status" value="1"/>
</dbReference>
<evidence type="ECO:0000256" key="5">
    <source>
        <dbReference type="SAM" id="MobiDB-lite"/>
    </source>
</evidence>
<dbReference type="SUPFAM" id="SSF52058">
    <property type="entry name" value="L domain-like"/>
    <property type="match status" value="1"/>
</dbReference>
<dbReference type="InterPro" id="IPR032675">
    <property type="entry name" value="LRR_dom_sf"/>
</dbReference>
<feature type="coiled-coil region" evidence="4">
    <location>
        <begin position="609"/>
        <end position="684"/>
    </location>
</feature>
<evidence type="ECO:0000256" key="1">
    <source>
        <dbReference type="ARBA" id="ARBA00022614"/>
    </source>
</evidence>
<organism evidence="6 7">
    <name type="scientific">Huso huso</name>
    <name type="common">Beluga</name>
    <name type="synonym">Acipenser huso</name>
    <dbReference type="NCBI Taxonomy" id="61971"/>
    <lineage>
        <taxon>Eukaryota</taxon>
        <taxon>Metazoa</taxon>
        <taxon>Chordata</taxon>
        <taxon>Craniata</taxon>
        <taxon>Vertebrata</taxon>
        <taxon>Euteleostomi</taxon>
        <taxon>Actinopterygii</taxon>
        <taxon>Chondrostei</taxon>
        <taxon>Acipenseriformes</taxon>
        <taxon>Acipenseridae</taxon>
        <taxon>Huso</taxon>
    </lineage>
</organism>
<keyword evidence="2" id="KW-0677">Repeat</keyword>
<name>A0ABR0Z5P3_HUSHU</name>
<feature type="compositionally biased region" description="Polar residues" evidence="5">
    <location>
        <begin position="345"/>
        <end position="355"/>
    </location>
</feature>
<dbReference type="EMBL" id="JAHFZB010000017">
    <property type="protein sequence ID" value="KAK6480153.1"/>
    <property type="molecule type" value="Genomic_DNA"/>
</dbReference>
<protein>
    <submittedName>
        <fullName evidence="6">Leucine-rich repeat-containing protein 36-like</fullName>
    </submittedName>
</protein>
<feature type="region of interest" description="Disordered" evidence="5">
    <location>
        <begin position="721"/>
        <end position="760"/>
    </location>
</feature>
<dbReference type="InterPro" id="IPR055320">
    <property type="entry name" value="CEP72-like"/>
</dbReference>
<feature type="compositionally biased region" description="Low complexity" evidence="5">
    <location>
        <begin position="413"/>
        <end position="429"/>
    </location>
</feature>
<comment type="caution">
    <text evidence="6">The sequence shown here is derived from an EMBL/GenBank/DDBJ whole genome shotgun (WGS) entry which is preliminary data.</text>
</comment>
<evidence type="ECO:0000256" key="4">
    <source>
        <dbReference type="SAM" id="Coils"/>
    </source>
</evidence>
<evidence type="ECO:0000313" key="6">
    <source>
        <dbReference type="EMBL" id="KAK6480153.1"/>
    </source>
</evidence>
<feature type="compositionally biased region" description="Polar residues" evidence="5">
    <location>
        <begin position="721"/>
        <end position="732"/>
    </location>
</feature>
<proteinExistence type="predicted"/>
<dbReference type="InterPro" id="IPR001611">
    <property type="entry name" value="Leu-rich_rpt"/>
</dbReference>
<dbReference type="PANTHER" id="PTHR23311:SF6">
    <property type="entry name" value="LEUCINE-RICH REPEAT-CONTAINING PROTEIN 36"/>
    <property type="match status" value="1"/>
</dbReference>
<feature type="compositionally biased region" description="Low complexity" evidence="5">
    <location>
        <begin position="736"/>
        <end position="760"/>
    </location>
</feature>
<feature type="compositionally biased region" description="Low complexity" evidence="5">
    <location>
        <begin position="446"/>
        <end position="458"/>
    </location>
</feature>
<feature type="region of interest" description="Disordered" evidence="5">
    <location>
        <begin position="225"/>
        <end position="312"/>
    </location>
</feature>
<accession>A0ABR0Z5P3</accession>
<feature type="region of interest" description="Disordered" evidence="5">
    <location>
        <begin position="413"/>
        <end position="496"/>
    </location>
</feature>
<evidence type="ECO:0000313" key="7">
    <source>
        <dbReference type="Proteomes" id="UP001369086"/>
    </source>
</evidence>
<feature type="compositionally biased region" description="Basic and acidic residues" evidence="5">
    <location>
        <begin position="230"/>
        <end position="260"/>
    </location>
</feature>
<sequence length="760" mass="84735">MAAQELLISENWIIEKADLVKDSPDIAEMKSLSLRGTHTEKIRSFGEAFKHFTGLRLLDLSRNSIVSLEGIQYLISLEKLNLYYNNVPSLKEVSCLQLLSDLKELDLRLNPVTSSKEDYRLSVVSMLPKLEKLDERPVRDSERKSASSQDYKKIMALGKEDSSDLTKKKYGLDECTQDIHLQGRYKWSCGLNTGLDFNEKLRPRDPQLNFEPVDPWRYSSALPVTAASAEQKENATNEQKVSEIRRSREFKSSDLEEEYRPLPSPTRSSLRSPGKSPTRSKDGFRVTFSDSRAPADPARSSHVAEMDKALSSPGLSGIESTYLCKQHRSVNHAYQTPTPLRDETPANSYSDASSIVPQGSCTRLHAEKHAYKSSCVDLLQHQLDKTSSAESSTDRLLKLTSDLYLTTHINNEKATSASSGSSSKKSTVSIELTPQGCMTTPDRSHPAPSVSSRPRVSRGLMEQLNSELLSKKKPSTPAQEKKRFPRPAEFSNSFSPRTELRRAGSLNSVLYTVSDYKRREREATDLTGYHSQSPPSSSSQSISDISSVLKQLLDLVDRYWNGSKSLHLNRRFLTPAHDLLASLTSSPASADSLQRSNAPTGLEVDSAELQQVNWQLIQTQEEQESLKRKVSQLLEENSALRTQVPKTDTKTAASQTIDDLQQTIEHLSLQVESLNQQLKQFRKFEEAVTMLQESHRSLVSTNDCLLQQLNIAGSRLPSELGQSSLASENTRAANGPSPSSRPSASSSRFSQYSRLSTCPL</sequence>
<keyword evidence="1" id="KW-0433">Leucine-rich repeat</keyword>
<keyword evidence="7" id="KW-1185">Reference proteome</keyword>
<dbReference type="PANTHER" id="PTHR23311">
    <property type="entry name" value="HEAT SHOCK REGULATED 2"/>
    <property type="match status" value="1"/>
</dbReference>
<dbReference type="Proteomes" id="UP001369086">
    <property type="component" value="Unassembled WGS sequence"/>
</dbReference>